<keyword evidence="4" id="KW-1185">Reference proteome</keyword>
<evidence type="ECO:0000313" key="3">
    <source>
        <dbReference type="EMBL" id="KAJ2897564.1"/>
    </source>
</evidence>
<gene>
    <name evidence="3" type="ORF">MKZ38_004549</name>
</gene>
<keyword evidence="2" id="KW-0472">Membrane</keyword>
<proteinExistence type="predicted"/>
<comment type="caution">
    <text evidence="3">The sequence shown here is derived from an EMBL/GenBank/DDBJ whole genome shotgun (WGS) entry which is preliminary data.</text>
</comment>
<dbReference type="Proteomes" id="UP001201980">
    <property type="component" value="Unassembled WGS sequence"/>
</dbReference>
<accession>A0AAD5RM80</accession>
<feature type="transmembrane region" description="Helical" evidence="2">
    <location>
        <begin position="90"/>
        <end position="110"/>
    </location>
</feature>
<keyword evidence="2" id="KW-1133">Transmembrane helix</keyword>
<feature type="region of interest" description="Disordered" evidence="1">
    <location>
        <begin position="31"/>
        <end position="74"/>
    </location>
</feature>
<evidence type="ECO:0000256" key="2">
    <source>
        <dbReference type="SAM" id="Phobius"/>
    </source>
</evidence>
<keyword evidence="2" id="KW-0812">Transmembrane</keyword>
<reference evidence="3" key="1">
    <citation type="submission" date="2022-07" db="EMBL/GenBank/DDBJ databases">
        <title>Draft genome sequence of Zalerion maritima ATCC 34329, a (micro)plastics degrading marine fungus.</title>
        <authorList>
            <person name="Paco A."/>
            <person name="Goncalves M.F.M."/>
            <person name="Rocha-Santos T.A.P."/>
            <person name="Alves A."/>
        </authorList>
    </citation>
    <scope>NUCLEOTIDE SEQUENCE</scope>
    <source>
        <strain evidence="3">ATCC 34329</strain>
    </source>
</reference>
<organism evidence="3 4">
    <name type="scientific">Zalerion maritima</name>
    <dbReference type="NCBI Taxonomy" id="339359"/>
    <lineage>
        <taxon>Eukaryota</taxon>
        <taxon>Fungi</taxon>
        <taxon>Dikarya</taxon>
        <taxon>Ascomycota</taxon>
        <taxon>Pezizomycotina</taxon>
        <taxon>Sordariomycetes</taxon>
        <taxon>Lulworthiomycetidae</taxon>
        <taxon>Lulworthiales</taxon>
        <taxon>Lulworthiaceae</taxon>
        <taxon>Zalerion</taxon>
    </lineage>
</organism>
<protein>
    <submittedName>
        <fullName evidence="3">Uncharacterized protein</fullName>
    </submittedName>
</protein>
<sequence>MLSSESARRGEVLPEVHAKARDALYEIATAGTERMTKKRTADPTAHRLLPKLGRGKLGPPGFPPLSTSPKSADQIQDNHRFTQPSTVFRLFTFQVSSLFLLLFGLSPMLADRTQTSQDCGCAWS</sequence>
<name>A0AAD5RM80_9PEZI</name>
<evidence type="ECO:0000313" key="4">
    <source>
        <dbReference type="Proteomes" id="UP001201980"/>
    </source>
</evidence>
<evidence type="ECO:0000256" key="1">
    <source>
        <dbReference type="SAM" id="MobiDB-lite"/>
    </source>
</evidence>
<dbReference type="AlphaFoldDB" id="A0AAD5RM80"/>
<dbReference type="EMBL" id="JAKWBI020000269">
    <property type="protein sequence ID" value="KAJ2897564.1"/>
    <property type="molecule type" value="Genomic_DNA"/>
</dbReference>